<evidence type="ECO:0000313" key="2">
    <source>
        <dbReference type="Proteomes" id="UP001055811"/>
    </source>
</evidence>
<proteinExistence type="predicted"/>
<protein>
    <submittedName>
        <fullName evidence="1">Uncharacterized protein</fullName>
    </submittedName>
</protein>
<dbReference type="Proteomes" id="UP001055811">
    <property type="component" value="Linkage Group LG07"/>
</dbReference>
<evidence type="ECO:0000313" key="1">
    <source>
        <dbReference type="EMBL" id="KAI3711077.1"/>
    </source>
</evidence>
<accession>A0ACB9ALP2</accession>
<reference evidence="2" key="1">
    <citation type="journal article" date="2022" name="Mol. Ecol. Resour.">
        <title>The genomes of chicory, endive, great burdock and yacon provide insights into Asteraceae palaeo-polyploidization history and plant inulin production.</title>
        <authorList>
            <person name="Fan W."/>
            <person name="Wang S."/>
            <person name="Wang H."/>
            <person name="Wang A."/>
            <person name="Jiang F."/>
            <person name="Liu H."/>
            <person name="Zhao H."/>
            <person name="Xu D."/>
            <person name="Zhang Y."/>
        </authorList>
    </citation>
    <scope>NUCLEOTIDE SEQUENCE [LARGE SCALE GENOMIC DNA]</scope>
    <source>
        <strain evidence="2">cv. Punajuju</strain>
    </source>
</reference>
<comment type="caution">
    <text evidence="1">The sequence shown here is derived from an EMBL/GenBank/DDBJ whole genome shotgun (WGS) entry which is preliminary data.</text>
</comment>
<keyword evidence="2" id="KW-1185">Reference proteome</keyword>
<dbReference type="EMBL" id="CM042015">
    <property type="protein sequence ID" value="KAI3711077.1"/>
    <property type="molecule type" value="Genomic_DNA"/>
</dbReference>
<gene>
    <name evidence="1" type="ORF">L2E82_40892</name>
</gene>
<reference evidence="1 2" key="2">
    <citation type="journal article" date="2022" name="Mol. Ecol. Resour.">
        <title>The genomes of chicory, endive, great burdock and yacon provide insights into Asteraceae paleo-polyploidization history and plant inulin production.</title>
        <authorList>
            <person name="Fan W."/>
            <person name="Wang S."/>
            <person name="Wang H."/>
            <person name="Wang A."/>
            <person name="Jiang F."/>
            <person name="Liu H."/>
            <person name="Zhao H."/>
            <person name="Xu D."/>
            <person name="Zhang Y."/>
        </authorList>
    </citation>
    <scope>NUCLEOTIDE SEQUENCE [LARGE SCALE GENOMIC DNA]</scope>
    <source>
        <strain evidence="2">cv. Punajuju</strain>
        <tissue evidence="1">Leaves</tissue>
    </source>
</reference>
<sequence>MTDYEGGVIIIIHQANLFGVVGSVFQTHNHIHVLFTLVAVVLQKPTGLDGGHAAGILIIIIFEIYSNNVSVSCFTNVFLVSPAAAGTGYEFWLCFVLSPFICFLVYGLLYIILSMLLGPFFIVCERRSFMLLDLTCNKVGCWCPC</sequence>
<organism evidence="1 2">
    <name type="scientific">Cichorium intybus</name>
    <name type="common">Chicory</name>
    <dbReference type="NCBI Taxonomy" id="13427"/>
    <lineage>
        <taxon>Eukaryota</taxon>
        <taxon>Viridiplantae</taxon>
        <taxon>Streptophyta</taxon>
        <taxon>Embryophyta</taxon>
        <taxon>Tracheophyta</taxon>
        <taxon>Spermatophyta</taxon>
        <taxon>Magnoliopsida</taxon>
        <taxon>eudicotyledons</taxon>
        <taxon>Gunneridae</taxon>
        <taxon>Pentapetalae</taxon>
        <taxon>asterids</taxon>
        <taxon>campanulids</taxon>
        <taxon>Asterales</taxon>
        <taxon>Asteraceae</taxon>
        <taxon>Cichorioideae</taxon>
        <taxon>Cichorieae</taxon>
        <taxon>Cichoriinae</taxon>
        <taxon>Cichorium</taxon>
    </lineage>
</organism>
<name>A0ACB9ALP2_CICIN</name>